<organism evidence="1 2">
    <name type="scientific">Christiangramia lutea</name>
    <dbReference type="NCBI Taxonomy" id="1607951"/>
    <lineage>
        <taxon>Bacteria</taxon>
        <taxon>Pseudomonadati</taxon>
        <taxon>Bacteroidota</taxon>
        <taxon>Flavobacteriia</taxon>
        <taxon>Flavobacteriales</taxon>
        <taxon>Flavobacteriaceae</taxon>
        <taxon>Christiangramia</taxon>
    </lineage>
</organism>
<evidence type="ECO:0000313" key="1">
    <source>
        <dbReference type="EMBL" id="MCH4824619.1"/>
    </source>
</evidence>
<keyword evidence="2" id="KW-1185">Reference proteome</keyword>
<evidence type="ECO:0000313" key="2">
    <source>
        <dbReference type="Proteomes" id="UP001139226"/>
    </source>
</evidence>
<dbReference type="AlphaFoldDB" id="A0A9X2AAD1"/>
<reference evidence="1" key="1">
    <citation type="submission" date="2022-03" db="EMBL/GenBank/DDBJ databases">
        <title>Gramella crocea sp. nov., isolated from activated sludge of a seafood processing plant.</title>
        <authorList>
            <person name="Zhang X."/>
        </authorList>
    </citation>
    <scope>NUCLEOTIDE SEQUENCE</scope>
    <source>
        <strain evidence="1">YJ019</strain>
    </source>
</reference>
<proteinExistence type="predicted"/>
<accession>A0A9X2AAD1</accession>
<comment type="caution">
    <text evidence="1">The sequence shown here is derived from an EMBL/GenBank/DDBJ whole genome shotgun (WGS) entry which is preliminary data.</text>
</comment>
<protein>
    <submittedName>
        <fullName evidence="1">Uncharacterized protein</fullName>
    </submittedName>
</protein>
<gene>
    <name evidence="1" type="ORF">ML462_15705</name>
</gene>
<name>A0A9X2AAD1_9FLAO</name>
<dbReference type="RefSeq" id="WP_240714784.1">
    <property type="nucleotide sequence ID" value="NZ_JAKVTV010000009.1"/>
</dbReference>
<dbReference type="EMBL" id="JAKVTV010000009">
    <property type="protein sequence ID" value="MCH4824619.1"/>
    <property type="molecule type" value="Genomic_DNA"/>
</dbReference>
<sequence>MRQNLLLYLMFLLSIVLIACKAQNIEKTDELIISCENTKSKLEFPLESAELKWLQTNSEKCSRINEFLGTFEYSDDSIEYMQTFVKMKLKNENYKLERFIELYCLLQKNPAALIDGTLDKKKE</sequence>
<dbReference type="PROSITE" id="PS51257">
    <property type="entry name" value="PROKAR_LIPOPROTEIN"/>
    <property type="match status" value="1"/>
</dbReference>
<dbReference type="Proteomes" id="UP001139226">
    <property type="component" value="Unassembled WGS sequence"/>
</dbReference>